<gene>
    <name evidence="4" type="ORF">ABL78_4604</name>
</gene>
<accession>A0A0N1HWC2</accession>
<feature type="domain" description="Endonuclease/exonuclease/phosphatase" evidence="3">
    <location>
        <begin position="48"/>
        <end position="273"/>
    </location>
</feature>
<dbReference type="Proteomes" id="UP000038009">
    <property type="component" value="Unassembled WGS sequence"/>
</dbReference>
<dbReference type="EMBL" id="LJSK01000136">
    <property type="protein sequence ID" value="KPI86338.1"/>
    <property type="molecule type" value="Genomic_DNA"/>
</dbReference>
<dbReference type="GO" id="GO:0003824">
    <property type="term" value="F:catalytic activity"/>
    <property type="evidence" value="ECO:0007669"/>
    <property type="project" value="InterPro"/>
</dbReference>
<evidence type="ECO:0000313" key="4">
    <source>
        <dbReference type="EMBL" id="KPI86338.1"/>
    </source>
</evidence>
<evidence type="ECO:0000259" key="3">
    <source>
        <dbReference type="Pfam" id="PF03372"/>
    </source>
</evidence>
<dbReference type="OrthoDB" id="200415at2759"/>
<name>A0A0N1HWC2_LEPSE</name>
<dbReference type="SUPFAM" id="SSF56219">
    <property type="entry name" value="DNase I-like"/>
    <property type="match status" value="1"/>
</dbReference>
<reference evidence="4 5" key="1">
    <citation type="journal article" date="2015" name="PLoS Pathog.">
        <title>Leptomonas seymouri: Adaptations to the Dixenous Life Cycle Analyzed by Genome Sequencing, Transcriptome Profiling and Co-infection with Leishmania donovani.</title>
        <authorList>
            <person name="Kraeva N."/>
            <person name="Butenko A."/>
            <person name="Hlavacova J."/>
            <person name="Kostygov A."/>
            <person name="Myskova J."/>
            <person name="Grybchuk D."/>
            <person name="Lestinova T."/>
            <person name="Votypka J."/>
            <person name="Volf P."/>
            <person name="Opperdoes F."/>
            <person name="Flegontov P."/>
            <person name="Lukes J."/>
            <person name="Yurchenko V."/>
        </authorList>
    </citation>
    <scope>NUCLEOTIDE SEQUENCE [LARGE SCALE GENOMIC DNA]</scope>
    <source>
        <strain evidence="4 5">ATCC 30220</strain>
    </source>
</reference>
<keyword evidence="2" id="KW-1133">Transmembrane helix</keyword>
<dbReference type="AlphaFoldDB" id="A0A0N1HWC2"/>
<dbReference type="InterPro" id="IPR005135">
    <property type="entry name" value="Endo/exonuclease/phosphatase"/>
</dbReference>
<dbReference type="Gene3D" id="3.60.10.10">
    <property type="entry name" value="Endonuclease/exonuclease/phosphatase"/>
    <property type="match status" value="1"/>
</dbReference>
<keyword evidence="5" id="KW-1185">Reference proteome</keyword>
<dbReference type="InterPro" id="IPR036691">
    <property type="entry name" value="Endo/exonu/phosph_ase_sf"/>
</dbReference>
<dbReference type="Pfam" id="PF03372">
    <property type="entry name" value="Exo_endo_phos"/>
    <property type="match status" value="1"/>
</dbReference>
<keyword evidence="2" id="KW-0812">Transmembrane</keyword>
<proteinExistence type="predicted"/>
<dbReference type="OMA" id="MAPLYIY"/>
<feature type="transmembrane region" description="Helical" evidence="2">
    <location>
        <begin position="498"/>
        <end position="519"/>
    </location>
</feature>
<evidence type="ECO:0000256" key="2">
    <source>
        <dbReference type="SAM" id="Phobius"/>
    </source>
</evidence>
<protein>
    <recommendedName>
        <fullName evidence="3">Endonuclease/exonuclease/phosphatase domain-containing protein</fullName>
    </recommendedName>
</protein>
<evidence type="ECO:0000256" key="1">
    <source>
        <dbReference type="SAM" id="MobiDB-lite"/>
    </source>
</evidence>
<keyword evidence="2" id="KW-0472">Membrane</keyword>
<organism evidence="4 5">
    <name type="scientific">Leptomonas seymouri</name>
    <dbReference type="NCBI Taxonomy" id="5684"/>
    <lineage>
        <taxon>Eukaryota</taxon>
        <taxon>Discoba</taxon>
        <taxon>Euglenozoa</taxon>
        <taxon>Kinetoplastea</taxon>
        <taxon>Metakinetoplastina</taxon>
        <taxon>Trypanosomatida</taxon>
        <taxon>Trypanosomatidae</taxon>
        <taxon>Leishmaniinae</taxon>
        <taxon>Leptomonas</taxon>
    </lineage>
</organism>
<comment type="caution">
    <text evidence="4">The sequence shown here is derived from an EMBL/GenBank/DDBJ whole genome shotgun (WGS) entry which is preliminary data.</text>
</comment>
<evidence type="ECO:0000313" key="5">
    <source>
        <dbReference type="Proteomes" id="UP000038009"/>
    </source>
</evidence>
<feature type="compositionally biased region" description="Polar residues" evidence="1">
    <location>
        <begin position="117"/>
        <end position="132"/>
    </location>
</feature>
<dbReference type="VEuPathDB" id="TriTrypDB:Lsey_0136_0110"/>
<sequence length="526" mass="59339">MSHIDNDNDVAKLSEMNAGDLLHYDYRPAQGSSSTSTHTKVSDTFRVVQWNIERGMRLDAIIADLKALNADFIALQELDINCRRSNYVNIPKELSRALQAELYFVCEFEELDSPCRSAQNAVGPQSQPSQDSAAGAGQKAHTGRHFHGNAILSRRATLREATSIPHTTTLHWDEEGLEFNEPRRGYRSALRVRVDAAERTSPQMPPLYIYCCHFEVFCGALTRVRQLADCMADMQRILRLSSVLSNANARQPAFLVAGDLNTMAHGIVRFSRRYANDRLRLLSVGETEACWLQRKVLSRNMQSFERGCCPFSYRYPAYLASRMHQLLFNNKWVWRYVYGFSDAELERMSNVKLCLYDIADKAKSITLDSRDYNGFVRGKFDWLLLSNLKPQPFRTQRGGAQPVDLAALEKCGSISSTSYAAKYLHSIQDGGQDDEARAAAIRPDEASYKYVPEDGYLLFNENYTASDHRGLVMTVSQNSGQPKEVYPEYGAPYTTCRAALGFFLLTRAIPVAAVAFVVYNRLRVAS</sequence>
<feature type="region of interest" description="Disordered" evidence="1">
    <location>
        <begin position="117"/>
        <end position="143"/>
    </location>
</feature>